<name>A0ABV1UWY0_9ACTN</name>
<accession>A0ABV1UWY0</accession>
<reference evidence="1 2" key="1">
    <citation type="submission" date="2024-06" db="EMBL/GenBank/DDBJ databases">
        <title>The Natural Products Discovery Center: Release of the First 8490 Sequenced Strains for Exploring Actinobacteria Biosynthetic Diversity.</title>
        <authorList>
            <person name="Kalkreuter E."/>
            <person name="Kautsar S.A."/>
            <person name="Yang D."/>
            <person name="Bader C.D."/>
            <person name="Teijaro C.N."/>
            <person name="Fluegel L."/>
            <person name="Davis C.M."/>
            <person name="Simpson J.R."/>
            <person name="Lauterbach L."/>
            <person name="Steele A.D."/>
            <person name="Gui C."/>
            <person name="Meng S."/>
            <person name="Li G."/>
            <person name="Viehrig K."/>
            <person name="Ye F."/>
            <person name="Su P."/>
            <person name="Kiefer A.F."/>
            <person name="Nichols A."/>
            <person name="Cepeda A.J."/>
            <person name="Yan W."/>
            <person name="Fan B."/>
            <person name="Jiang Y."/>
            <person name="Adhikari A."/>
            <person name="Zheng C.-J."/>
            <person name="Schuster L."/>
            <person name="Cowan T.M."/>
            <person name="Smanski M.J."/>
            <person name="Chevrette M.G."/>
            <person name="De Carvalho L.P.S."/>
            <person name="Shen B."/>
        </authorList>
    </citation>
    <scope>NUCLEOTIDE SEQUENCE [LARGE SCALE GENOMIC DNA]</scope>
    <source>
        <strain evidence="1 2">NPDC000837</strain>
    </source>
</reference>
<sequence>MGGSPYSSARWRFPALGDSLAALRAMYVVTRAPVLHSHQVEPLPDDVLRGLRANNGVCMVMCTPGTLAETADRPDRRTSPVRHG</sequence>
<dbReference type="RefSeq" id="WP_351976907.1">
    <property type="nucleotide sequence ID" value="NZ_JBEPBX010000015.1"/>
</dbReference>
<evidence type="ECO:0000313" key="1">
    <source>
        <dbReference type="EMBL" id="MER6615308.1"/>
    </source>
</evidence>
<comment type="caution">
    <text evidence="1">The sequence shown here is derived from an EMBL/GenBank/DDBJ whole genome shotgun (WGS) entry which is preliminary data.</text>
</comment>
<dbReference type="EMBL" id="JBEPBX010000015">
    <property type="protein sequence ID" value="MER6615308.1"/>
    <property type="molecule type" value="Genomic_DNA"/>
</dbReference>
<organism evidence="1 2">
    <name type="scientific">Streptomyces xantholiticus</name>
    <dbReference type="NCBI Taxonomy" id="68285"/>
    <lineage>
        <taxon>Bacteria</taxon>
        <taxon>Bacillati</taxon>
        <taxon>Actinomycetota</taxon>
        <taxon>Actinomycetes</taxon>
        <taxon>Kitasatosporales</taxon>
        <taxon>Streptomycetaceae</taxon>
        <taxon>Streptomyces</taxon>
    </lineage>
</organism>
<proteinExistence type="predicted"/>
<protein>
    <submittedName>
        <fullName evidence="1">Uncharacterized protein</fullName>
    </submittedName>
</protein>
<dbReference type="Proteomes" id="UP001445472">
    <property type="component" value="Unassembled WGS sequence"/>
</dbReference>
<evidence type="ECO:0000313" key="2">
    <source>
        <dbReference type="Proteomes" id="UP001445472"/>
    </source>
</evidence>
<gene>
    <name evidence="1" type="ORF">ABT276_18470</name>
</gene>
<keyword evidence="2" id="KW-1185">Reference proteome</keyword>